<dbReference type="Proteomes" id="UP000245207">
    <property type="component" value="Unassembled WGS sequence"/>
</dbReference>
<feature type="region of interest" description="Disordered" evidence="7">
    <location>
        <begin position="613"/>
        <end position="640"/>
    </location>
</feature>
<keyword evidence="5" id="KW-0539">Nucleus</keyword>
<evidence type="ECO:0000256" key="4">
    <source>
        <dbReference type="ARBA" id="ARBA00023187"/>
    </source>
</evidence>
<dbReference type="GO" id="GO:0000243">
    <property type="term" value="C:commitment complex"/>
    <property type="evidence" value="ECO:0007669"/>
    <property type="project" value="TreeGrafter"/>
</dbReference>
<dbReference type="InterPro" id="IPR003107">
    <property type="entry name" value="HAT"/>
</dbReference>
<feature type="region of interest" description="Disordered" evidence="7">
    <location>
        <begin position="740"/>
        <end position="780"/>
    </location>
</feature>
<evidence type="ECO:0000256" key="1">
    <source>
        <dbReference type="ARBA" id="ARBA00004123"/>
    </source>
</evidence>
<evidence type="ECO:0000256" key="5">
    <source>
        <dbReference type="ARBA" id="ARBA00023242"/>
    </source>
</evidence>
<evidence type="ECO:0000313" key="8">
    <source>
        <dbReference type="EMBL" id="PWA87533.1"/>
    </source>
</evidence>
<dbReference type="Gene3D" id="1.25.40.10">
    <property type="entry name" value="Tetratricopeptide repeat domain"/>
    <property type="match status" value="2"/>
</dbReference>
<dbReference type="OrthoDB" id="10265668at2759"/>
<dbReference type="PANTHER" id="PTHR17204">
    <property type="entry name" value="PRE-MRNA PROCESSING PROTEIN PRP39-RELATED"/>
    <property type="match status" value="1"/>
</dbReference>
<reference evidence="8 9" key="1">
    <citation type="journal article" date="2018" name="Mol. Plant">
        <title>The genome of Artemisia annua provides insight into the evolution of Asteraceae family and artemisinin biosynthesis.</title>
        <authorList>
            <person name="Shen Q."/>
            <person name="Zhang L."/>
            <person name="Liao Z."/>
            <person name="Wang S."/>
            <person name="Yan T."/>
            <person name="Shi P."/>
            <person name="Liu M."/>
            <person name="Fu X."/>
            <person name="Pan Q."/>
            <person name="Wang Y."/>
            <person name="Lv Z."/>
            <person name="Lu X."/>
            <person name="Zhang F."/>
            <person name="Jiang W."/>
            <person name="Ma Y."/>
            <person name="Chen M."/>
            <person name="Hao X."/>
            <person name="Li L."/>
            <person name="Tang Y."/>
            <person name="Lv G."/>
            <person name="Zhou Y."/>
            <person name="Sun X."/>
            <person name="Brodelius P.E."/>
            <person name="Rose J.K.C."/>
            <person name="Tang K."/>
        </authorList>
    </citation>
    <scope>NUCLEOTIDE SEQUENCE [LARGE SCALE GENOMIC DNA]</scope>
    <source>
        <strain evidence="9">cv. Huhao1</strain>
        <tissue evidence="8">Leaf</tissue>
    </source>
</reference>
<dbReference type="InterPro" id="IPR011990">
    <property type="entry name" value="TPR-like_helical_dom_sf"/>
</dbReference>
<protein>
    <submittedName>
        <fullName evidence="8">Tetratricopeptide-like helical domain-containing protein</fullName>
    </submittedName>
</protein>
<sequence length="1016" mass="117308">MDLLILADAADAMETVSEVGSPEDVYEIVAADSMDFKSWTELISEIEKTYPDNVKAISSAYESFLSWFPLCHGYWKKYADHMARLCTVEKAVEVYEEAVQSATYSVGLWVDYCSFSMLAFADPSDVRRIFERGLSYVGKDFLCHKLWDLYIRFELSQQEWSFLAHILIRALKFPTKSLHKYYDNFKEFADFVEEDMSCAKSGNLEPHAADCNMEVPIFDDEIYHTIRKLQESSSVELRSQALHKFVAIGEQFYHKSCQLHEEIDYFENYMESDLFTVKPLDDEELQNWHNYLDFIEKQEDFDWAVKLYERCLIPCANYPEFWMRYVEFMESKGGREIANFALERATQVFLKVNGINISFFRILILVLTSYMFYAECVRGAYFQCKIQREIGDIEGARAAFHLCDTESDSSFIEIAIKAANMETRLGNVDAALEIYEKALKVATEKEKMHIIPILYIHFFRLKFMVMSSEIFSVINLEICIYIRPKITMAISGSADVAIDLLISGIQQVPHSRLLLEELINFAMIHEGSRHLDVLDSIVATAITCKSDGSQGLSSRDREDLSHLYLKFVDYCGTAHEIAKAWARHIKHFPRLVRCTSSHKCLSNDLVETRDRMPHTVAKQPSQAHVKHTARNPANENHNLLTSKSQAIELHKATGNQYMEKDENNSVKSKRLKRKSSSVSQNERHESQKSERIRTEPEEEEEHGHEVEASKKPVSLESLSLCTQEEEPNDLTHKSSTALEDTMNHSTANQNSTSDSPKRPDVTDEHGSETDPPQSPSQNVETCKTNHMLTASEHVSPEPTAHIVTIAQLPNQDHPAVPNAPQNAQLTAHYPVQSSEQSGSIQNPQAYNQMMQYQYQQQHQNQQQWLQMQQSYIQQQQQQQQRYAPQTQQYQLYQQQEQYQQYWLQMYQQQQQQQMQEYMKMQQYQQIQQQQQQQQLPQDLHQNHQHQITALANQIWKASQQGQGTIPPNTILPYAQPNLVSVVAQSMAAPTPTNMVSPNNRQQSSDSKYLRSPSFDR</sequence>
<evidence type="ECO:0000256" key="6">
    <source>
        <dbReference type="ARBA" id="ARBA00038019"/>
    </source>
</evidence>
<evidence type="ECO:0000256" key="2">
    <source>
        <dbReference type="ARBA" id="ARBA00022664"/>
    </source>
</evidence>
<evidence type="ECO:0000256" key="7">
    <source>
        <dbReference type="SAM" id="MobiDB-lite"/>
    </source>
</evidence>
<comment type="similarity">
    <text evidence="6">Belongs to the PRP39 family.</text>
</comment>
<organism evidence="8 9">
    <name type="scientific">Artemisia annua</name>
    <name type="common">Sweet wormwood</name>
    <dbReference type="NCBI Taxonomy" id="35608"/>
    <lineage>
        <taxon>Eukaryota</taxon>
        <taxon>Viridiplantae</taxon>
        <taxon>Streptophyta</taxon>
        <taxon>Embryophyta</taxon>
        <taxon>Tracheophyta</taxon>
        <taxon>Spermatophyta</taxon>
        <taxon>Magnoliopsida</taxon>
        <taxon>eudicotyledons</taxon>
        <taxon>Gunneridae</taxon>
        <taxon>Pentapetalae</taxon>
        <taxon>asterids</taxon>
        <taxon>campanulids</taxon>
        <taxon>Asterales</taxon>
        <taxon>Asteraceae</taxon>
        <taxon>Asteroideae</taxon>
        <taxon>Anthemideae</taxon>
        <taxon>Artemisiinae</taxon>
        <taxon>Artemisia</taxon>
    </lineage>
</organism>
<accession>A0A2U1PP27</accession>
<dbReference type="AlphaFoldDB" id="A0A2U1PP27"/>
<dbReference type="Pfam" id="PF23241">
    <property type="entry name" value="HAT_PRP39_C"/>
    <property type="match status" value="1"/>
</dbReference>
<feature type="compositionally biased region" description="Basic and acidic residues" evidence="7">
    <location>
        <begin position="681"/>
        <end position="710"/>
    </location>
</feature>
<feature type="region of interest" description="Disordered" evidence="7">
    <location>
        <begin position="989"/>
        <end position="1016"/>
    </location>
</feature>
<gene>
    <name evidence="8" type="ORF">CTI12_AA129180</name>
</gene>
<feature type="region of interest" description="Disordered" evidence="7">
    <location>
        <begin position="653"/>
        <end position="714"/>
    </location>
</feature>
<keyword evidence="3" id="KW-0677">Repeat</keyword>
<dbReference type="GO" id="GO:0000395">
    <property type="term" value="P:mRNA 5'-splice site recognition"/>
    <property type="evidence" value="ECO:0007669"/>
    <property type="project" value="TreeGrafter"/>
</dbReference>
<dbReference type="InterPro" id="IPR059164">
    <property type="entry name" value="HAT_PRP39_C"/>
</dbReference>
<evidence type="ECO:0000256" key="3">
    <source>
        <dbReference type="ARBA" id="ARBA00022737"/>
    </source>
</evidence>
<dbReference type="EMBL" id="PKPP01000904">
    <property type="protein sequence ID" value="PWA87533.1"/>
    <property type="molecule type" value="Genomic_DNA"/>
</dbReference>
<keyword evidence="4" id="KW-0508">mRNA splicing</keyword>
<keyword evidence="9" id="KW-1185">Reference proteome</keyword>
<proteinExistence type="inferred from homology"/>
<evidence type="ECO:0000313" key="9">
    <source>
        <dbReference type="Proteomes" id="UP000245207"/>
    </source>
</evidence>
<name>A0A2U1PP27_ARTAN</name>
<keyword evidence="2" id="KW-0507">mRNA processing</keyword>
<feature type="compositionally biased region" description="Polar residues" evidence="7">
    <location>
        <begin position="740"/>
        <end position="754"/>
    </location>
</feature>
<feature type="compositionally biased region" description="Polar residues" evidence="7">
    <location>
        <begin position="631"/>
        <end position="640"/>
    </location>
</feature>
<dbReference type="Pfam" id="PF23240">
    <property type="entry name" value="HAT_PRP39_N"/>
    <property type="match status" value="1"/>
</dbReference>
<feature type="compositionally biased region" description="Polar residues" evidence="7">
    <location>
        <begin position="990"/>
        <end position="1006"/>
    </location>
</feature>
<dbReference type="FunFam" id="1.25.40.10:FF:000064">
    <property type="entry name" value="Putative pre-mrna-processing factor 39"/>
    <property type="match status" value="1"/>
</dbReference>
<dbReference type="SMART" id="SM00386">
    <property type="entry name" value="HAT"/>
    <property type="match status" value="6"/>
</dbReference>
<dbReference type="GO" id="GO:0071004">
    <property type="term" value="C:U2-type prespliceosome"/>
    <property type="evidence" value="ECO:0007669"/>
    <property type="project" value="TreeGrafter"/>
</dbReference>
<dbReference type="GO" id="GO:0030627">
    <property type="term" value="F:pre-mRNA 5'-splice site binding"/>
    <property type="evidence" value="ECO:0007669"/>
    <property type="project" value="TreeGrafter"/>
</dbReference>
<comment type="caution">
    <text evidence="8">The sequence shown here is derived from an EMBL/GenBank/DDBJ whole genome shotgun (WGS) entry which is preliminary data.</text>
</comment>
<dbReference type="SUPFAM" id="SSF48452">
    <property type="entry name" value="TPR-like"/>
    <property type="match status" value="2"/>
</dbReference>
<dbReference type="PANTHER" id="PTHR17204:SF26">
    <property type="entry name" value="PRE-MRNA-PROCESSING FACTOR 39-2"/>
    <property type="match status" value="1"/>
</dbReference>
<dbReference type="GO" id="GO:0005685">
    <property type="term" value="C:U1 snRNP"/>
    <property type="evidence" value="ECO:0007669"/>
    <property type="project" value="TreeGrafter"/>
</dbReference>
<feature type="compositionally biased region" description="Basic and acidic residues" evidence="7">
    <location>
        <begin position="755"/>
        <end position="768"/>
    </location>
</feature>
<dbReference type="STRING" id="35608.A0A2U1PP27"/>
<comment type="subcellular location">
    <subcellularLocation>
        <location evidence="1">Nucleus</location>
    </subcellularLocation>
</comment>